<dbReference type="SUPFAM" id="SSF50978">
    <property type="entry name" value="WD40 repeat-like"/>
    <property type="match status" value="1"/>
</dbReference>
<dbReference type="EMBL" id="SDRB02007794">
    <property type="protein sequence ID" value="THG10647.1"/>
    <property type="molecule type" value="Genomic_DNA"/>
</dbReference>
<protein>
    <submittedName>
        <fullName evidence="2">Uncharacterized protein</fullName>
    </submittedName>
</protein>
<keyword evidence="1" id="KW-1133">Transmembrane helix</keyword>
<gene>
    <name evidence="2" type="ORF">TEA_026683</name>
</gene>
<dbReference type="AlphaFoldDB" id="A0A4V6RYG0"/>
<dbReference type="Gene3D" id="2.130.10.10">
    <property type="entry name" value="YVTN repeat-like/Quinoprotein amine dehydrogenase"/>
    <property type="match status" value="1"/>
</dbReference>
<keyword evidence="3" id="KW-1185">Reference proteome</keyword>
<dbReference type="PANTHER" id="PTHR47467">
    <property type="entry name" value="OS01G0867200 PROTEIN"/>
    <property type="match status" value="1"/>
</dbReference>
<dbReference type="STRING" id="542762.A0A4V6RYG0"/>
<name>A0A4V6RYG0_CAMSN</name>
<dbReference type="InterPro" id="IPR015943">
    <property type="entry name" value="WD40/YVTN_repeat-like_dom_sf"/>
</dbReference>
<sequence>MLEAKSLRKAMVPCSLLEHPSPGSVQSTRLTLHVLFLLFILYYSYIMIVSIKIPILIVFLFFTLLLLLLSQISMQDSLVNQGKESLLIPEQTQVMSSSIVNRCPHRSEIQSIALAETESSGYLILGSVDSYGHLIVSKLDTSGKDVDRLTFSVSPRDCGVGEGGWAGLCFSPNQWSMVVAHIAELSDIDIPICLLHFVIKWLRWLCYGYREFGVKTVAHSFCRSIDVYDQDIHLQTLRTLWYPSSLSFMQSLCSGNDSSILAVTEGCQLSIWDLRMKENGGCVHRIYGSVGDIFYAVCSSSTSIAVGGADRTVTVYDPRRISGLLLFVVEQLRMRICGGQHYRDGCTAQNMRSLKILSNFYSMFLHQWLDFISRTKL</sequence>
<keyword evidence="1" id="KW-0812">Transmembrane</keyword>
<organism evidence="2 3">
    <name type="scientific">Camellia sinensis var. sinensis</name>
    <name type="common">China tea</name>
    <dbReference type="NCBI Taxonomy" id="542762"/>
    <lineage>
        <taxon>Eukaryota</taxon>
        <taxon>Viridiplantae</taxon>
        <taxon>Streptophyta</taxon>
        <taxon>Embryophyta</taxon>
        <taxon>Tracheophyta</taxon>
        <taxon>Spermatophyta</taxon>
        <taxon>Magnoliopsida</taxon>
        <taxon>eudicotyledons</taxon>
        <taxon>Gunneridae</taxon>
        <taxon>Pentapetalae</taxon>
        <taxon>asterids</taxon>
        <taxon>Ericales</taxon>
        <taxon>Theaceae</taxon>
        <taxon>Camellia</taxon>
    </lineage>
</organism>
<feature type="transmembrane region" description="Helical" evidence="1">
    <location>
        <begin position="55"/>
        <end position="74"/>
    </location>
</feature>
<comment type="caution">
    <text evidence="2">The sequence shown here is derived from an EMBL/GenBank/DDBJ whole genome shotgun (WGS) entry which is preliminary data.</text>
</comment>
<evidence type="ECO:0000256" key="1">
    <source>
        <dbReference type="SAM" id="Phobius"/>
    </source>
</evidence>
<reference evidence="2 3" key="1">
    <citation type="journal article" date="2018" name="Proc. Natl. Acad. Sci. U.S.A.">
        <title>Draft genome sequence of Camellia sinensis var. sinensis provides insights into the evolution of the tea genome and tea quality.</title>
        <authorList>
            <person name="Wei C."/>
            <person name="Yang H."/>
            <person name="Wang S."/>
            <person name="Zhao J."/>
            <person name="Liu C."/>
            <person name="Gao L."/>
            <person name="Xia E."/>
            <person name="Lu Y."/>
            <person name="Tai Y."/>
            <person name="She G."/>
            <person name="Sun J."/>
            <person name="Cao H."/>
            <person name="Tong W."/>
            <person name="Gao Q."/>
            <person name="Li Y."/>
            <person name="Deng W."/>
            <person name="Jiang X."/>
            <person name="Wang W."/>
            <person name="Chen Q."/>
            <person name="Zhang S."/>
            <person name="Li H."/>
            <person name="Wu J."/>
            <person name="Wang P."/>
            <person name="Li P."/>
            <person name="Shi C."/>
            <person name="Zheng F."/>
            <person name="Jian J."/>
            <person name="Huang B."/>
            <person name="Shan D."/>
            <person name="Shi M."/>
            <person name="Fang C."/>
            <person name="Yue Y."/>
            <person name="Li F."/>
            <person name="Li D."/>
            <person name="Wei S."/>
            <person name="Han B."/>
            <person name="Jiang C."/>
            <person name="Yin Y."/>
            <person name="Xia T."/>
            <person name="Zhang Z."/>
            <person name="Bennetzen J.L."/>
            <person name="Zhao S."/>
            <person name="Wan X."/>
        </authorList>
    </citation>
    <scope>NUCLEOTIDE SEQUENCE [LARGE SCALE GENOMIC DNA]</scope>
    <source>
        <strain evidence="3">cv. Shuchazao</strain>
        <tissue evidence="2">Leaf</tissue>
    </source>
</reference>
<dbReference type="Proteomes" id="UP000306102">
    <property type="component" value="Unassembled WGS sequence"/>
</dbReference>
<dbReference type="PANTHER" id="PTHR47467:SF1">
    <property type="entry name" value="WD40 REPEAT-CONTAINING PROTEIN"/>
    <property type="match status" value="1"/>
</dbReference>
<accession>A0A4V6RYG0</accession>
<evidence type="ECO:0000313" key="3">
    <source>
        <dbReference type="Proteomes" id="UP000306102"/>
    </source>
</evidence>
<keyword evidence="1" id="KW-0472">Membrane</keyword>
<evidence type="ECO:0000313" key="2">
    <source>
        <dbReference type="EMBL" id="THG10647.1"/>
    </source>
</evidence>
<dbReference type="InterPro" id="IPR036322">
    <property type="entry name" value="WD40_repeat_dom_sf"/>
</dbReference>
<proteinExistence type="predicted"/>